<dbReference type="NCBIfam" id="NF005655">
    <property type="entry name" value="PRK07429.1"/>
    <property type="match status" value="1"/>
</dbReference>
<keyword evidence="9" id="KW-0067">ATP-binding</keyword>
<protein>
    <recommendedName>
        <fullName evidence="3">phosphoribulokinase</fullName>
        <ecNumber evidence="3">2.7.1.19</ecNumber>
    </recommendedName>
    <alternativeName>
        <fullName evidence="10">Phosphopentokinase</fullName>
    </alternativeName>
</protein>
<evidence type="ECO:0000256" key="4">
    <source>
        <dbReference type="ARBA" id="ARBA00022531"/>
    </source>
</evidence>
<dbReference type="eggNOG" id="arCOG05133">
    <property type="taxonomic scope" value="Archaea"/>
</dbReference>
<dbReference type="EMBL" id="CP002588">
    <property type="protein sequence ID" value="AEA46092.1"/>
    <property type="molecule type" value="Genomic_DNA"/>
</dbReference>
<evidence type="ECO:0000313" key="13">
    <source>
        <dbReference type="EMBL" id="AEA46092.1"/>
    </source>
</evidence>
<sequence>MTSNLKERLKESGKTFLVGIAGDSGSGKTTFANAIRNLLGNDIVSSITLDDYHVYDRQTRWKLNITPLHPEANNLKLVETHLMLLKKGETIRKPTYDHSTGTFGEWEDFTPTPVVIVEGLHTLYDGLRNYLDFRIFVDPARYIKRRWKIKRDVEERGYNRQKVVEEIIRRESDYKRYIDFQKIYADVVIKIFPTALQSVERITYLTEAPPELYKVRLILKSGDFVPTEPIKLDIDLSAFVRASEKDFALGFFSDYYYEKPASFIDIDGLMNVELFSTLLDILKKEVGADVEWKMNTYVNAIEVAKLLVCWRFLELIKFRLEAEL</sequence>
<comment type="catalytic activity">
    <reaction evidence="11">
        <text>D-ribulose 5-phosphate + ATP = D-ribulose 1,5-bisphosphate + ADP + H(+)</text>
        <dbReference type="Rhea" id="RHEA:19365"/>
        <dbReference type="ChEBI" id="CHEBI:15378"/>
        <dbReference type="ChEBI" id="CHEBI:30616"/>
        <dbReference type="ChEBI" id="CHEBI:57870"/>
        <dbReference type="ChEBI" id="CHEBI:58121"/>
        <dbReference type="ChEBI" id="CHEBI:456216"/>
        <dbReference type="EC" id="2.7.1.19"/>
    </reaction>
</comment>
<keyword evidence="6 13" id="KW-0808">Transferase</keyword>
<evidence type="ECO:0000256" key="2">
    <source>
        <dbReference type="ARBA" id="ARBA00009719"/>
    </source>
</evidence>
<gene>
    <name evidence="13" type="ordered locus">Arcve_0049</name>
</gene>
<dbReference type="GO" id="GO:0005524">
    <property type="term" value="F:ATP binding"/>
    <property type="evidence" value="ECO:0007669"/>
    <property type="project" value="UniProtKB-KW"/>
</dbReference>
<evidence type="ECO:0000259" key="12">
    <source>
        <dbReference type="Pfam" id="PF00485"/>
    </source>
</evidence>
<dbReference type="GO" id="GO:0019253">
    <property type="term" value="P:reductive pentose-phosphate cycle"/>
    <property type="evidence" value="ECO:0007669"/>
    <property type="project" value="UniProtKB-KW"/>
</dbReference>
<dbReference type="HOGENOM" id="CLU_033590_0_0_2"/>
<comment type="similarity">
    <text evidence="2">Belongs to the phosphoribulokinase family.</text>
</comment>
<dbReference type="AlphaFoldDB" id="F2KMR8"/>
<feature type="domain" description="Phosphoribulokinase/uridine kinase" evidence="12">
    <location>
        <begin position="18"/>
        <end position="195"/>
    </location>
</feature>
<keyword evidence="8 13" id="KW-0418">Kinase</keyword>
<dbReference type="OrthoDB" id="51389at2157"/>
<dbReference type="GO" id="GO:0008974">
    <property type="term" value="F:phosphoribulokinase activity"/>
    <property type="evidence" value="ECO:0007669"/>
    <property type="project" value="UniProtKB-EC"/>
</dbReference>
<dbReference type="RefSeq" id="WP_013682768.1">
    <property type="nucleotide sequence ID" value="NC_015320.1"/>
</dbReference>
<evidence type="ECO:0000256" key="3">
    <source>
        <dbReference type="ARBA" id="ARBA00012042"/>
    </source>
</evidence>
<evidence type="ECO:0000256" key="7">
    <source>
        <dbReference type="ARBA" id="ARBA00022741"/>
    </source>
</evidence>
<keyword evidence="14" id="KW-1185">Reference proteome</keyword>
<dbReference type="EC" id="2.7.1.19" evidence="3"/>
<accession>F2KMR8</accession>
<dbReference type="InterPro" id="IPR027417">
    <property type="entry name" value="P-loop_NTPase"/>
</dbReference>
<dbReference type="PRINTS" id="PR00478">
    <property type="entry name" value="PHRIBLKINASE"/>
</dbReference>
<keyword evidence="4" id="KW-0602">Photosynthesis</keyword>
<dbReference type="PANTHER" id="PTHR10285">
    <property type="entry name" value="URIDINE KINASE"/>
    <property type="match status" value="1"/>
</dbReference>
<dbReference type="InterPro" id="IPR006082">
    <property type="entry name" value="PRK"/>
</dbReference>
<dbReference type="Proteomes" id="UP000008136">
    <property type="component" value="Chromosome"/>
</dbReference>
<evidence type="ECO:0000313" key="14">
    <source>
        <dbReference type="Proteomes" id="UP000008136"/>
    </source>
</evidence>
<evidence type="ECO:0000256" key="5">
    <source>
        <dbReference type="ARBA" id="ARBA00022567"/>
    </source>
</evidence>
<dbReference type="GeneID" id="10393140"/>
<organism evidence="13 14">
    <name type="scientific">Archaeoglobus veneficus (strain DSM 11195 / SNP6)</name>
    <dbReference type="NCBI Taxonomy" id="693661"/>
    <lineage>
        <taxon>Archaea</taxon>
        <taxon>Methanobacteriati</taxon>
        <taxon>Methanobacteriota</taxon>
        <taxon>Archaeoglobi</taxon>
        <taxon>Archaeoglobales</taxon>
        <taxon>Archaeoglobaceae</taxon>
        <taxon>Archaeoglobus</taxon>
    </lineage>
</organism>
<comment type="pathway">
    <text evidence="1">Carbohydrate biosynthesis; Calvin cycle.</text>
</comment>
<evidence type="ECO:0000256" key="9">
    <source>
        <dbReference type="ARBA" id="ARBA00022840"/>
    </source>
</evidence>
<evidence type="ECO:0000256" key="1">
    <source>
        <dbReference type="ARBA" id="ARBA00005215"/>
    </source>
</evidence>
<name>F2KMR8_ARCVS</name>
<evidence type="ECO:0000256" key="6">
    <source>
        <dbReference type="ARBA" id="ARBA00022679"/>
    </source>
</evidence>
<dbReference type="Gene3D" id="3.40.50.300">
    <property type="entry name" value="P-loop containing nucleotide triphosphate hydrolases"/>
    <property type="match status" value="1"/>
</dbReference>
<evidence type="ECO:0000256" key="8">
    <source>
        <dbReference type="ARBA" id="ARBA00022777"/>
    </source>
</evidence>
<keyword evidence="5" id="KW-0113">Calvin cycle</keyword>
<dbReference type="SUPFAM" id="SSF52540">
    <property type="entry name" value="P-loop containing nucleoside triphosphate hydrolases"/>
    <property type="match status" value="1"/>
</dbReference>
<evidence type="ECO:0000256" key="10">
    <source>
        <dbReference type="ARBA" id="ARBA00031382"/>
    </source>
</evidence>
<dbReference type="KEGG" id="ave:Arcve_0049"/>
<dbReference type="InterPro" id="IPR006083">
    <property type="entry name" value="PRK/URK"/>
</dbReference>
<dbReference type="Pfam" id="PF00485">
    <property type="entry name" value="PRK"/>
    <property type="match status" value="1"/>
</dbReference>
<proteinExistence type="inferred from homology"/>
<dbReference type="STRING" id="693661.Arcve_0049"/>
<keyword evidence="7" id="KW-0547">Nucleotide-binding</keyword>
<evidence type="ECO:0000256" key="11">
    <source>
        <dbReference type="ARBA" id="ARBA00047663"/>
    </source>
</evidence>
<reference evidence="13 14" key="1">
    <citation type="submission" date="2011-03" db="EMBL/GenBank/DDBJ databases">
        <title>The complete genome of Archaeoglobus veneficus SNP6.</title>
        <authorList>
            <consortium name="US DOE Joint Genome Institute (JGI-PGF)"/>
            <person name="Lucas S."/>
            <person name="Copeland A."/>
            <person name="Lapidus A."/>
            <person name="Bruce D."/>
            <person name="Goodwin L."/>
            <person name="Pitluck S."/>
            <person name="Kyrpides N."/>
            <person name="Mavromatis K."/>
            <person name="Pagani I."/>
            <person name="Ivanova N."/>
            <person name="Mikhailova N."/>
            <person name="Lu M."/>
            <person name="Detter J.C."/>
            <person name="Tapia R."/>
            <person name="Han C."/>
            <person name="Land M."/>
            <person name="Hauser L."/>
            <person name="Markowitz V."/>
            <person name="Cheng J.-F."/>
            <person name="Hugenholtz P."/>
            <person name="Woyke T."/>
            <person name="Wu D."/>
            <person name="Spring S."/>
            <person name="Brambilla E."/>
            <person name="Klenk H.-P."/>
            <person name="Eisen J.A."/>
        </authorList>
    </citation>
    <scope>NUCLEOTIDE SEQUENCE [LARGE SCALE GENOMIC DNA]</scope>
    <source>
        <strain evidence="14">SNP6</strain>
    </source>
</reference>